<dbReference type="PRINTS" id="PR00038">
    <property type="entry name" value="HTHLUXR"/>
</dbReference>
<keyword evidence="5" id="KW-1185">Reference proteome</keyword>
<evidence type="ECO:0000313" key="4">
    <source>
        <dbReference type="EMBL" id="GAB19072.1"/>
    </source>
</evidence>
<evidence type="ECO:0000259" key="3">
    <source>
        <dbReference type="PROSITE" id="PS50043"/>
    </source>
</evidence>
<dbReference type="GO" id="GO:0006355">
    <property type="term" value="P:regulation of DNA-templated transcription"/>
    <property type="evidence" value="ECO:0007669"/>
    <property type="project" value="InterPro"/>
</dbReference>
<dbReference type="Proteomes" id="UP000035034">
    <property type="component" value="Unassembled WGS sequence"/>
</dbReference>
<dbReference type="eggNOG" id="COG2909">
    <property type="taxonomic scope" value="Bacteria"/>
</dbReference>
<dbReference type="InterPro" id="IPR003593">
    <property type="entry name" value="AAA+_ATPase"/>
</dbReference>
<dbReference type="EMBL" id="BAEH01000073">
    <property type="protein sequence ID" value="GAB19072.1"/>
    <property type="molecule type" value="Genomic_DNA"/>
</dbReference>
<gene>
    <name evidence="4" type="ORF">GOEFS_073_00920</name>
</gene>
<name>H0R1X1_9ACTN</name>
<dbReference type="InterPro" id="IPR000792">
    <property type="entry name" value="Tscrpt_reg_LuxR_C"/>
</dbReference>
<dbReference type="STRING" id="1077974.GOEFS_073_00920"/>
<dbReference type="PROSITE" id="PS00622">
    <property type="entry name" value="HTH_LUXR_1"/>
    <property type="match status" value="1"/>
</dbReference>
<feature type="domain" description="HTH luxR-type" evidence="3">
    <location>
        <begin position="822"/>
        <end position="886"/>
    </location>
</feature>
<accession>H0R1X1</accession>
<dbReference type="PROSITE" id="PS50043">
    <property type="entry name" value="HTH_LUXR_2"/>
    <property type="match status" value="1"/>
</dbReference>
<dbReference type="GO" id="GO:0005737">
    <property type="term" value="C:cytoplasm"/>
    <property type="evidence" value="ECO:0007669"/>
    <property type="project" value="TreeGrafter"/>
</dbReference>
<dbReference type="GO" id="GO:0005524">
    <property type="term" value="F:ATP binding"/>
    <property type="evidence" value="ECO:0007669"/>
    <property type="project" value="UniProtKB-KW"/>
</dbReference>
<dbReference type="InterPro" id="IPR041664">
    <property type="entry name" value="AAA_16"/>
</dbReference>
<dbReference type="InterPro" id="IPR036388">
    <property type="entry name" value="WH-like_DNA-bd_sf"/>
</dbReference>
<dbReference type="AlphaFoldDB" id="H0R1X1"/>
<dbReference type="Pfam" id="PF13191">
    <property type="entry name" value="AAA_16"/>
    <property type="match status" value="1"/>
</dbReference>
<dbReference type="CDD" id="cd06170">
    <property type="entry name" value="LuxR_C_like"/>
    <property type="match status" value="1"/>
</dbReference>
<reference evidence="4 5" key="1">
    <citation type="submission" date="2011-12" db="EMBL/GenBank/DDBJ databases">
        <title>Whole genome shotgun sequence of Gordonia effusa NBRC 100432.</title>
        <authorList>
            <person name="Yoshida I."/>
            <person name="Takarada H."/>
            <person name="Hosoyama A."/>
            <person name="Tsuchikane K."/>
            <person name="Katsumata H."/>
            <person name="Yamazaki S."/>
            <person name="Fujita N."/>
        </authorList>
    </citation>
    <scope>NUCLEOTIDE SEQUENCE [LARGE SCALE GENOMIC DNA]</scope>
    <source>
        <strain evidence="4 5">NBRC 100432</strain>
    </source>
</reference>
<evidence type="ECO:0000256" key="2">
    <source>
        <dbReference type="ARBA" id="ARBA00022840"/>
    </source>
</evidence>
<dbReference type="Pfam" id="PF00196">
    <property type="entry name" value="GerE"/>
    <property type="match status" value="1"/>
</dbReference>
<dbReference type="Gene3D" id="1.10.10.10">
    <property type="entry name" value="Winged helix-like DNA-binding domain superfamily/Winged helix DNA-binding domain"/>
    <property type="match status" value="1"/>
</dbReference>
<evidence type="ECO:0000256" key="1">
    <source>
        <dbReference type="ARBA" id="ARBA00022741"/>
    </source>
</evidence>
<proteinExistence type="predicted"/>
<keyword evidence="2" id="KW-0067">ATP-binding</keyword>
<dbReference type="SUPFAM" id="SSF52540">
    <property type="entry name" value="P-loop containing nucleoside triphosphate hydrolases"/>
    <property type="match status" value="1"/>
</dbReference>
<organism evidence="4 5">
    <name type="scientific">Gordonia effusa NBRC 100432</name>
    <dbReference type="NCBI Taxonomy" id="1077974"/>
    <lineage>
        <taxon>Bacteria</taxon>
        <taxon>Bacillati</taxon>
        <taxon>Actinomycetota</taxon>
        <taxon>Actinomycetes</taxon>
        <taxon>Mycobacteriales</taxon>
        <taxon>Gordoniaceae</taxon>
        <taxon>Gordonia</taxon>
    </lineage>
</organism>
<dbReference type="PANTHER" id="PTHR16305:SF28">
    <property type="entry name" value="GUANYLATE CYCLASE DOMAIN-CONTAINING PROTEIN"/>
    <property type="match status" value="1"/>
</dbReference>
<dbReference type="PANTHER" id="PTHR16305">
    <property type="entry name" value="TESTICULAR SOLUBLE ADENYLYL CYCLASE"/>
    <property type="match status" value="1"/>
</dbReference>
<dbReference type="InterPro" id="IPR027417">
    <property type="entry name" value="P-loop_NTPase"/>
</dbReference>
<dbReference type="GO" id="GO:0004016">
    <property type="term" value="F:adenylate cyclase activity"/>
    <property type="evidence" value="ECO:0007669"/>
    <property type="project" value="TreeGrafter"/>
</dbReference>
<dbReference type="GO" id="GO:0003677">
    <property type="term" value="F:DNA binding"/>
    <property type="evidence" value="ECO:0007669"/>
    <property type="project" value="InterPro"/>
</dbReference>
<dbReference type="SUPFAM" id="SSF46894">
    <property type="entry name" value="C-terminal effector domain of the bipartite response regulators"/>
    <property type="match status" value="1"/>
</dbReference>
<protein>
    <submittedName>
        <fullName evidence="4">Putative LuxR family transcriptional regulator</fullName>
    </submittedName>
</protein>
<dbReference type="Gene3D" id="3.40.50.300">
    <property type="entry name" value="P-loop containing nucleotide triphosphate hydrolases"/>
    <property type="match status" value="1"/>
</dbReference>
<dbReference type="SMART" id="SM00421">
    <property type="entry name" value="HTH_LUXR"/>
    <property type="match status" value="1"/>
</dbReference>
<keyword evidence="1" id="KW-0547">Nucleotide-binding</keyword>
<sequence length="886" mass="93831">MTILQMAPNTSSRRRALVKSTTMTRTWPVIERASEIGTIRAALDSGSAVGGVVLIGDAGVGKTTLARRVTRSLNSDVRWVAGTESARSIPLGVFAHLVGSATSRDPVNFLSAARESLLAQGHIIIGVDDAHLLDHLSATLLHQLAIDRAVHIVATVRSGEAVPDAVTALWKDGHLVHLDLEPFTKEQSVSFIESVIGGRLEGLSADLMWQASGGNALFLRHLVEGALESGTLTQSRDVWQLRGRAAITSELASLLESRIDQLSDDVLNALRYLTFCEPLEFDILADFAGDDALDEAERRGLIRVVEDDGRLSVHFNHPLFGEVVRRRVGVAASRRLRGKLVRAMADRDLRSAPERIRLAELTLDSDQPADLSLLRTAANDAVGLADVPLAERFARAAVRNGGGLAESEVLARVLLWQGQAAETDEVLNRFDPQSLDEGEYLRWGLTKVANTFFAIGDAEAADAQLAKVIERVHNPILRPMVDGVAATLAVHENRLESGLRIAEEVLADPQALPWAVEWAAYAGGLALGLSGRGTRVSEIAARAHAVESQTDGLLRFPVGHAEVSALTLLGDFGQAQRRADEMSEFSSVGQYLAWGLANSLQGTVAVAQGRFVDAVTRLEETLAALATGVGRSWSCPARIALIQGYAALGLVDKAKAAVRGFADIANNHVAVYLPQFEVSCAWVAAAEGAIVDAVDVAVRAAEHARTSGQFGVEAAALHAAARFGDADVAARLAELAEQLDGPLIRSYAHHAQALANHDGAGLATAAAEFAGIGALLSAADASAQASVAFEATGKRRDAVQSGADADRYARSCGGVRTPALALASNPLPLTAREREVANLVAAGLSNKQIAERLVVSVRTVEGHLYRACTKLDVTDRADVAAAVNGA</sequence>
<evidence type="ECO:0000313" key="5">
    <source>
        <dbReference type="Proteomes" id="UP000035034"/>
    </source>
</evidence>
<dbReference type="InterPro" id="IPR016032">
    <property type="entry name" value="Sig_transdc_resp-reg_C-effctor"/>
</dbReference>
<dbReference type="SMART" id="SM00382">
    <property type="entry name" value="AAA"/>
    <property type="match status" value="1"/>
</dbReference>
<comment type="caution">
    <text evidence="4">The sequence shown here is derived from an EMBL/GenBank/DDBJ whole genome shotgun (WGS) entry which is preliminary data.</text>
</comment>